<protein>
    <submittedName>
        <fullName evidence="10">Sll0804 protein</fullName>
    </submittedName>
</protein>
<dbReference type="eggNOG" id="COG0699">
    <property type="taxonomic scope" value="Bacteria"/>
</dbReference>
<dbReference type="SUPFAM" id="SSF52540">
    <property type="entry name" value="P-loop containing nucleoside triphosphate hydrolases"/>
    <property type="match status" value="1"/>
</dbReference>
<organism evidence="10 11">
    <name type="scientific">Synechocystis sp. (strain ATCC 27184 / PCC 6803 / Kazusa)</name>
    <dbReference type="NCBI Taxonomy" id="1111708"/>
    <lineage>
        <taxon>Bacteria</taxon>
        <taxon>Bacillati</taxon>
        <taxon>Cyanobacteriota</taxon>
        <taxon>Cyanophyceae</taxon>
        <taxon>Synechococcales</taxon>
        <taxon>Merismopediaceae</taxon>
        <taxon>Synechocystis</taxon>
    </lineage>
</organism>
<dbReference type="Gene3D" id="3.40.50.300">
    <property type="entry name" value="P-loop containing nucleotide triphosphate hydrolases"/>
    <property type="match status" value="1"/>
</dbReference>
<dbReference type="InterPro" id="IPR006073">
    <property type="entry name" value="GTP-bd"/>
</dbReference>
<keyword evidence="7" id="KW-0175">Coiled coil</keyword>
<keyword evidence="6 8" id="KW-0472">Membrane</keyword>
<dbReference type="PIR" id="S75579">
    <property type="entry name" value="S75579"/>
</dbReference>
<accession>P74064</accession>
<dbReference type="InterPro" id="IPR021147">
    <property type="entry name" value="DUF697"/>
</dbReference>
<evidence type="ECO:0000256" key="4">
    <source>
        <dbReference type="ARBA" id="ARBA00022989"/>
    </source>
</evidence>
<evidence type="ECO:0000256" key="3">
    <source>
        <dbReference type="ARBA" id="ARBA00022741"/>
    </source>
</evidence>
<feature type="transmembrane region" description="Helical" evidence="8">
    <location>
        <begin position="353"/>
        <end position="374"/>
    </location>
</feature>
<dbReference type="PhylomeDB" id="P74064"/>
<keyword evidence="5" id="KW-0342">GTP-binding</keyword>
<dbReference type="KEGG" id="syn:sll0804"/>
<evidence type="ECO:0000256" key="2">
    <source>
        <dbReference type="ARBA" id="ARBA00022692"/>
    </source>
</evidence>
<dbReference type="EMBL" id="BA000022">
    <property type="protein sequence ID" value="BAA18140.1"/>
    <property type="molecule type" value="Genomic_DNA"/>
</dbReference>
<dbReference type="GO" id="GO:0002098">
    <property type="term" value="P:tRNA wobble uridine modification"/>
    <property type="evidence" value="ECO:0000318"/>
    <property type="project" value="GO_Central"/>
</dbReference>
<evidence type="ECO:0000256" key="1">
    <source>
        <dbReference type="ARBA" id="ARBA00004141"/>
    </source>
</evidence>
<dbReference type="AlphaFoldDB" id="P74064"/>
<dbReference type="GO" id="GO:0030488">
    <property type="term" value="P:tRNA methylation"/>
    <property type="evidence" value="ECO:0000318"/>
    <property type="project" value="GO_Central"/>
</dbReference>
<feature type="domain" description="G" evidence="9">
    <location>
        <begin position="63"/>
        <end position="174"/>
    </location>
</feature>
<proteinExistence type="predicted"/>
<dbReference type="FunFam" id="3.40.50.300:FF:003051">
    <property type="entry name" value="Small GTP-binding protein domain"/>
    <property type="match status" value="1"/>
</dbReference>
<name>P74064_SYNY3</name>
<dbReference type="GO" id="GO:0016020">
    <property type="term" value="C:membrane"/>
    <property type="evidence" value="ECO:0007669"/>
    <property type="project" value="UniProtKB-SubCell"/>
</dbReference>
<keyword evidence="4 8" id="KW-1133">Transmembrane helix</keyword>
<dbReference type="STRING" id="1148.gene:10499012"/>
<dbReference type="PaxDb" id="1148-1653224"/>
<comment type="subcellular location">
    <subcellularLocation>
        <location evidence="1">Membrane</location>
        <topology evidence="1">Multi-pass membrane protein</topology>
    </subcellularLocation>
</comment>
<dbReference type="InterPro" id="IPR027417">
    <property type="entry name" value="P-loop_NTPase"/>
</dbReference>
<keyword evidence="11" id="KW-1185">Reference proteome</keyword>
<feature type="transmembrane region" description="Helical" evidence="8">
    <location>
        <begin position="306"/>
        <end position="329"/>
    </location>
</feature>
<keyword evidence="2 8" id="KW-0812">Transmembrane</keyword>
<evidence type="ECO:0000256" key="5">
    <source>
        <dbReference type="ARBA" id="ARBA00023134"/>
    </source>
</evidence>
<dbReference type="NCBIfam" id="TIGR00231">
    <property type="entry name" value="small_GTP"/>
    <property type="match status" value="1"/>
</dbReference>
<dbReference type="PANTHER" id="PTHR42714">
    <property type="entry name" value="TRNA MODIFICATION GTPASE GTPBP3"/>
    <property type="match status" value="1"/>
</dbReference>
<sequence>MNSPAPDPALSTAIASIQQSLNWYASQRRHWNYPPNLELQGAVRQDIQAMHQALAKLEQRVFKIAAFGLVSRGKSTVINALLGEKRLETGPLHGVTQWPQSVRWCSNDKIQIDLIDTPGLDEIAGGARAAMAQTVAHQADLILFVIAGDITQTEFTALQTLRQAQKPLLLVFNKIDLYPEQDQQQIFAQLQSLTPDGEDSPIFSAEDIVLVAAEPPPIMVRVEYGNSPKGSRPSPALEERWEKPAPKLDQLRQKIFTILNQDGSQLLALNALRQVEQAEKNIATKTIEIRTAEADQLISKYMRYKALAIAVNPIGLLDLAASVITDLLLIRNLARIYGLPITSYEAGRIWKKVLIGAGGILLSQWVSALFLGLQKTASLVENPGNLAAYAGGALLQGGVAAYSTYIVGEGAKIYLAQGASWGNAGTSTAIAKIKNDAPPDSMLRRLDDVGGEG</sequence>
<dbReference type="InterPro" id="IPR005225">
    <property type="entry name" value="Small_GTP-bd"/>
</dbReference>
<dbReference type="eggNOG" id="COG3768">
    <property type="taxonomic scope" value="Bacteria"/>
</dbReference>
<dbReference type="EnsemblBacteria" id="BAA18140">
    <property type="protein sequence ID" value="BAA18140"/>
    <property type="gene ID" value="BAA18140"/>
</dbReference>
<evidence type="ECO:0000256" key="7">
    <source>
        <dbReference type="SAM" id="Coils"/>
    </source>
</evidence>
<dbReference type="Proteomes" id="UP000001425">
    <property type="component" value="Chromosome"/>
</dbReference>
<evidence type="ECO:0000313" key="11">
    <source>
        <dbReference type="Proteomes" id="UP000001425"/>
    </source>
</evidence>
<gene>
    <name evidence="10" type="ordered locus">sll0804</name>
</gene>
<reference evidence="10 11" key="2">
    <citation type="journal article" date="1996" name="DNA Res.">
        <title>Sequence analysis of the genome of the unicellular cyanobacterium Synechocystis sp. strain PCC6803. II. Sequence determination of the entire genome and assignment of potential protein-coding regions.</title>
        <authorList>
            <person name="Kaneko T."/>
            <person name="Sato S."/>
            <person name="Kotani H."/>
            <person name="Tanaka A."/>
            <person name="Asamizu E."/>
            <person name="Nakamura Y."/>
            <person name="Miyajima N."/>
            <person name="Hirosawa M."/>
            <person name="Sugiura M."/>
            <person name="Sasamoto S."/>
            <person name="Kimura T."/>
            <person name="Hosouchi T."/>
            <person name="Matsuno A."/>
            <person name="Muraki A."/>
            <person name="Nakazaki N."/>
            <person name="Naruo K."/>
            <person name="Okumura S."/>
            <person name="Shimpo S."/>
            <person name="Takeuchi C."/>
            <person name="Wada T."/>
            <person name="Watanabe A."/>
            <person name="Yamada M."/>
            <person name="Yasuda M."/>
            <person name="Tabata S."/>
        </authorList>
    </citation>
    <scope>NUCLEOTIDE SEQUENCE [LARGE SCALE GENOMIC DNA]</scope>
    <source>
        <strain evidence="11">ATCC 27184 / PCC 6803 / Kazusa</strain>
    </source>
</reference>
<dbReference type="GO" id="GO:0005737">
    <property type="term" value="C:cytoplasm"/>
    <property type="evidence" value="ECO:0000318"/>
    <property type="project" value="GO_Central"/>
</dbReference>
<dbReference type="PANTHER" id="PTHR42714:SF6">
    <property type="entry name" value="TRANSLATION INITIATION FACTOR IF-2"/>
    <property type="match status" value="1"/>
</dbReference>
<dbReference type="CDD" id="cd00880">
    <property type="entry name" value="Era_like"/>
    <property type="match status" value="1"/>
</dbReference>
<dbReference type="Pfam" id="PF01926">
    <property type="entry name" value="MMR_HSR1"/>
    <property type="match status" value="1"/>
</dbReference>
<feature type="coiled-coil region" evidence="7">
    <location>
        <begin position="268"/>
        <end position="295"/>
    </location>
</feature>
<dbReference type="GO" id="GO:0005525">
    <property type="term" value="F:GTP binding"/>
    <property type="evidence" value="ECO:0007669"/>
    <property type="project" value="UniProtKB-KW"/>
</dbReference>
<dbReference type="IntAct" id="P74064">
    <property type="interactions" value="7"/>
</dbReference>
<dbReference type="Pfam" id="PF05128">
    <property type="entry name" value="DUF697"/>
    <property type="match status" value="1"/>
</dbReference>
<evidence type="ECO:0000259" key="9">
    <source>
        <dbReference type="Pfam" id="PF01926"/>
    </source>
</evidence>
<keyword evidence="3" id="KW-0547">Nucleotide-binding</keyword>
<dbReference type="InParanoid" id="P74064"/>
<evidence type="ECO:0000256" key="6">
    <source>
        <dbReference type="ARBA" id="ARBA00023136"/>
    </source>
</evidence>
<evidence type="ECO:0000313" key="10">
    <source>
        <dbReference type="EMBL" id="BAA18140.1"/>
    </source>
</evidence>
<evidence type="ECO:0000256" key="8">
    <source>
        <dbReference type="SAM" id="Phobius"/>
    </source>
</evidence>
<feature type="transmembrane region" description="Helical" evidence="8">
    <location>
        <begin position="386"/>
        <end position="407"/>
    </location>
</feature>
<reference evidence="10 11" key="1">
    <citation type="journal article" date="1995" name="DNA Res.">
        <title>Sequence analysis of the genome of the unicellular cyanobacterium Synechocystis sp. strain PCC6803. I. Sequence features in the 1 Mb region from map positions 64% to 92% of the genome.</title>
        <authorList>
            <person name="Kaneko T."/>
            <person name="Tanaka A."/>
            <person name="Sato S."/>
            <person name="Kotani H."/>
            <person name="Sazuka T."/>
            <person name="Miyajima N."/>
            <person name="Sugiura M."/>
            <person name="Tabata S."/>
        </authorList>
    </citation>
    <scope>NUCLEOTIDE SEQUENCE [LARGE SCALE GENOMIC DNA]</scope>
    <source>
        <strain evidence="11">ATCC 27184 / PCC 6803 / Kazusa</strain>
    </source>
</reference>